<comment type="similarity">
    <text evidence="1">Belongs to the UPF0246 family.</text>
</comment>
<dbReference type="Proteomes" id="UP001281656">
    <property type="component" value="Unassembled WGS sequence"/>
</dbReference>
<gene>
    <name evidence="2" type="primary">yaaA</name>
    <name evidence="2" type="ORF">P8V03_11415</name>
</gene>
<evidence type="ECO:0000256" key="1">
    <source>
        <dbReference type="HAMAP-Rule" id="MF_00652"/>
    </source>
</evidence>
<sequence length="254" mass="29309">MIAIISPAKTLNMEKPINTDLYTKPTFIKEASELMKELQKYTPPELESLMKINGKLAEENFMRHIIWNEEHNLSNGKQALLAYDGAVYRGIDAKKLNKQQLSFANNHLRIISGLYGVLKPLDLIQPYRLEMATRLKNSSGNNLYSFWRDKLTSYFKEELDKQDDSILINLASKEYSSAIDMNKLNANIITPIFKEYKGGVYKVITIYAKRGRGLMSRFIIENSIVSSNDLKGFDEEGYSYNEYLSTDLEWVFTR</sequence>
<dbReference type="HAMAP" id="MF_00652">
    <property type="entry name" value="UPF0246"/>
    <property type="match status" value="1"/>
</dbReference>
<dbReference type="RefSeq" id="WP_318798208.1">
    <property type="nucleotide sequence ID" value="NZ_JARUJP010000012.1"/>
</dbReference>
<reference evidence="2 3" key="1">
    <citation type="submission" date="2023-04" db="EMBL/GenBank/DDBJ databases">
        <title>Clostridium tannerae sp. nov., isolated from the fecal material of an alpaca.</title>
        <authorList>
            <person name="Miller S."/>
            <person name="Hendry M."/>
            <person name="King J."/>
            <person name="Sankaranarayanan K."/>
            <person name="Lawson P.A."/>
        </authorList>
    </citation>
    <scope>NUCLEOTIDE SEQUENCE [LARGE SCALE GENOMIC DNA]</scope>
    <source>
        <strain evidence="2 3">A1-XYC3</strain>
    </source>
</reference>
<name>A0ABU4JUD4_9CLOT</name>
<keyword evidence="3" id="KW-1185">Reference proteome</keyword>
<protein>
    <recommendedName>
        <fullName evidence="1">UPF0246 protein P8V03_11415</fullName>
    </recommendedName>
</protein>
<proteinExistence type="inferred from homology"/>
<dbReference type="InterPro" id="IPR005583">
    <property type="entry name" value="YaaA"/>
</dbReference>
<dbReference type="EMBL" id="JARUJP010000012">
    <property type="protein sequence ID" value="MDW8801755.1"/>
    <property type="molecule type" value="Genomic_DNA"/>
</dbReference>
<evidence type="ECO:0000313" key="3">
    <source>
        <dbReference type="Proteomes" id="UP001281656"/>
    </source>
</evidence>
<accession>A0ABU4JUD4</accession>
<evidence type="ECO:0000313" key="2">
    <source>
        <dbReference type="EMBL" id="MDW8801755.1"/>
    </source>
</evidence>
<dbReference type="PANTHER" id="PTHR30283">
    <property type="entry name" value="PEROXIDE STRESS RESPONSE PROTEIN YAAA"/>
    <property type="match status" value="1"/>
</dbReference>
<dbReference type="NCBIfam" id="NF002542">
    <property type="entry name" value="PRK02101.1-3"/>
    <property type="match status" value="1"/>
</dbReference>
<comment type="caution">
    <text evidence="2">The sequence shown here is derived from an EMBL/GenBank/DDBJ whole genome shotgun (WGS) entry which is preliminary data.</text>
</comment>
<organism evidence="2 3">
    <name type="scientific">Clostridium tanneri</name>
    <dbReference type="NCBI Taxonomy" id="3037988"/>
    <lineage>
        <taxon>Bacteria</taxon>
        <taxon>Bacillati</taxon>
        <taxon>Bacillota</taxon>
        <taxon>Clostridia</taxon>
        <taxon>Eubacteriales</taxon>
        <taxon>Clostridiaceae</taxon>
        <taxon>Clostridium</taxon>
    </lineage>
</organism>
<dbReference type="PANTHER" id="PTHR30283:SF4">
    <property type="entry name" value="PEROXIDE STRESS RESISTANCE PROTEIN YAAA"/>
    <property type="match status" value="1"/>
</dbReference>
<dbReference type="Pfam" id="PF03883">
    <property type="entry name" value="H2O2_YaaD"/>
    <property type="match status" value="1"/>
</dbReference>